<evidence type="ECO:0000256" key="1">
    <source>
        <dbReference type="ARBA" id="ARBA00004141"/>
    </source>
</evidence>
<dbReference type="Proteomes" id="UP001165060">
    <property type="component" value="Unassembled WGS sequence"/>
</dbReference>
<comment type="similarity">
    <text evidence="2">Belongs to the XK family.</text>
</comment>
<gene>
    <name evidence="7" type="ORF">TeGR_g577</name>
</gene>
<protein>
    <submittedName>
        <fullName evidence="7">Uncharacterized protein</fullName>
    </submittedName>
</protein>
<sequence length="251" mass="26598">MLLRVPPSYGVKARAVVGASVSTSDMVSDGVVLAEYFRTGRTGFAHALLAMIGANMLLQLMLTWAQTRGLKKGRAKKFLLDAAATLTCTKPGLDAWRVASGAEQSTGALFTPLAEMGYAKATEVATESVPGLVLQLVAVLISPAEDRSKVALVSIAISAASTGLAGTSMWYDADTDPGQRQRNPRWFGVVPDQGRGKAFAVTFVMCSLQALARGGTMALLAVTNINWMAAFVAADLGLFFAYKLARRDFLT</sequence>
<feature type="transmembrane region" description="Helical" evidence="6">
    <location>
        <begin position="225"/>
        <end position="245"/>
    </location>
</feature>
<keyword evidence="8" id="KW-1185">Reference proteome</keyword>
<evidence type="ECO:0000256" key="5">
    <source>
        <dbReference type="ARBA" id="ARBA00023136"/>
    </source>
</evidence>
<evidence type="ECO:0000256" key="3">
    <source>
        <dbReference type="ARBA" id="ARBA00022692"/>
    </source>
</evidence>
<proteinExistence type="inferred from homology"/>
<accession>A0ABQ6N5Z6</accession>
<feature type="transmembrane region" description="Helical" evidence="6">
    <location>
        <begin position="44"/>
        <end position="65"/>
    </location>
</feature>
<evidence type="ECO:0000313" key="8">
    <source>
        <dbReference type="Proteomes" id="UP001165060"/>
    </source>
</evidence>
<reference evidence="7 8" key="1">
    <citation type="journal article" date="2023" name="Commun. Biol.">
        <title>Genome analysis of Parmales, the sister group of diatoms, reveals the evolutionary specialization of diatoms from phago-mixotrophs to photoautotrophs.</title>
        <authorList>
            <person name="Ban H."/>
            <person name="Sato S."/>
            <person name="Yoshikawa S."/>
            <person name="Yamada K."/>
            <person name="Nakamura Y."/>
            <person name="Ichinomiya M."/>
            <person name="Sato N."/>
            <person name="Blanc-Mathieu R."/>
            <person name="Endo H."/>
            <person name="Kuwata A."/>
            <person name="Ogata H."/>
        </authorList>
    </citation>
    <scope>NUCLEOTIDE SEQUENCE [LARGE SCALE GENOMIC DNA]</scope>
</reference>
<name>A0ABQ6N5Z6_9STRA</name>
<comment type="caution">
    <text evidence="7">The sequence shown here is derived from an EMBL/GenBank/DDBJ whole genome shotgun (WGS) entry which is preliminary data.</text>
</comment>
<evidence type="ECO:0000256" key="2">
    <source>
        <dbReference type="ARBA" id="ARBA00008789"/>
    </source>
</evidence>
<evidence type="ECO:0000256" key="6">
    <source>
        <dbReference type="SAM" id="Phobius"/>
    </source>
</evidence>
<keyword evidence="4 6" id="KW-1133">Transmembrane helix</keyword>
<dbReference type="InterPro" id="IPR018629">
    <property type="entry name" value="XK-rel"/>
</dbReference>
<evidence type="ECO:0000256" key="4">
    <source>
        <dbReference type="ARBA" id="ARBA00022989"/>
    </source>
</evidence>
<keyword evidence="5 6" id="KW-0472">Membrane</keyword>
<feature type="transmembrane region" description="Helical" evidence="6">
    <location>
        <begin position="150"/>
        <end position="171"/>
    </location>
</feature>
<dbReference type="Pfam" id="PF09815">
    <property type="entry name" value="XK-related"/>
    <property type="match status" value="1"/>
</dbReference>
<comment type="subcellular location">
    <subcellularLocation>
        <location evidence="1">Membrane</location>
        <topology evidence="1">Multi-pass membrane protein</topology>
    </subcellularLocation>
</comment>
<organism evidence="7 8">
    <name type="scientific">Tetraparma gracilis</name>
    <dbReference type="NCBI Taxonomy" id="2962635"/>
    <lineage>
        <taxon>Eukaryota</taxon>
        <taxon>Sar</taxon>
        <taxon>Stramenopiles</taxon>
        <taxon>Ochrophyta</taxon>
        <taxon>Bolidophyceae</taxon>
        <taxon>Parmales</taxon>
        <taxon>Triparmaceae</taxon>
        <taxon>Tetraparma</taxon>
    </lineage>
</organism>
<dbReference type="EMBL" id="BRYB01001006">
    <property type="protein sequence ID" value="GMI41526.1"/>
    <property type="molecule type" value="Genomic_DNA"/>
</dbReference>
<evidence type="ECO:0000313" key="7">
    <source>
        <dbReference type="EMBL" id="GMI41526.1"/>
    </source>
</evidence>
<keyword evidence="3 6" id="KW-0812">Transmembrane</keyword>